<dbReference type="HOGENOM" id="CLU_2760354_0_0_1"/>
<organism evidence="2 3">
    <name type="scientific">Daphnia pulex</name>
    <name type="common">Water flea</name>
    <dbReference type="NCBI Taxonomy" id="6669"/>
    <lineage>
        <taxon>Eukaryota</taxon>
        <taxon>Metazoa</taxon>
        <taxon>Ecdysozoa</taxon>
        <taxon>Arthropoda</taxon>
        <taxon>Crustacea</taxon>
        <taxon>Branchiopoda</taxon>
        <taxon>Diplostraca</taxon>
        <taxon>Cladocera</taxon>
        <taxon>Anomopoda</taxon>
        <taxon>Daphniidae</taxon>
        <taxon>Daphnia</taxon>
    </lineage>
</organism>
<protein>
    <submittedName>
        <fullName evidence="2">Uncharacterized protein</fullName>
    </submittedName>
</protein>
<dbReference type="EMBL" id="GL732533">
    <property type="protein sequence ID" value="EFX85067.1"/>
    <property type="molecule type" value="Genomic_DNA"/>
</dbReference>
<gene>
    <name evidence="2" type="ORF">DAPPUDRAFT_238307</name>
</gene>
<dbReference type="KEGG" id="dpx:DAPPUDRAFT_238307"/>
<keyword evidence="3" id="KW-1185">Reference proteome</keyword>
<sequence>MDDSTANLVANFASGGLGMALDQISRTALPSRRKDPPPPRPPCPFKVSTPFRLIFTFAFEPVRMCASFVL</sequence>
<dbReference type="AlphaFoldDB" id="E9G629"/>
<feature type="region of interest" description="Disordered" evidence="1">
    <location>
        <begin position="25"/>
        <end position="44"/>
    </location>
</feature>
<proteinExistence type="predicted"/>
<accession>E9G629</accession>
<evidence type="ECO:0000256" key="1">
    <source>
        <dbReference type="SAM" id="MobiDB-lite"/>
    </source>
</evidence>
<name>E9G629_DAPPU</name>
<dbReference type="InParanoid" id="E9G629"/>
<evidence type="ECO:0000313" key="2">
    <source>
        <dbReference type="EMBL" id="EFX85067.1"/>
    </source>
</evidence>
<evidence type="ECO:0000313" key="3">
    <source>
        <dbReference type="Proteomes" id="UP000000305"/>
    </source>
</evidence>
<reference evidence="2 3" key="1">
    <citation type="journal article" date="2011" name="Science">
        <title>The ecoresponsive genome of Daphnia pulex.</title>
        <authorList>
            <person name="Colbourne J.K."/>
            <person name="Pfrender M.E."/>
            <person name="Gilbert D."/>
            <person name="Thomas W.K."/>
            <person name="Tucker A."/>
            <person name="Oakley T.H."/>
            <person name="Tokishita S."/>
            <person name="Aerts A."/>
            <person name="Arnold G.J."/>
            <person name="Basu M.K."/>
            <person name="Bauer D.J."/>
            <person name="Caceres C.E."/>
            <person name="Carmel L."/>
            <person name="Casola C."/>
            <person name="Choi J.H."/>
            <person name="Detter J.C."/>
            <person name="Dong Q."/>
            <person name="Dusheyko S."/>
            <person name="Eads B.D."/>
            <person name="Frohlich T."/>
            <person name="Geiler-Samerotte K.A."/>
            <person name="Gerlach D."/>
            <person name="Hatcher P."/>
            <person name="Jogdeo S."/>
            <person name="Krijgsveld J."/>
            <person name="Kriventseva E.V."/>
            <person name="Kultz D."/>
            <person name="Laforsch C."/>
            <person name="Lindquist E."/>
            <person name="Lopez J."/>
            <person name="Manak J.R."/>
            <person name="Muller J."/>
            <person name="Pangilinan J."/>
            <person name="Patwardhan R.P."/>
            <person name="Pitluck S."/>
            <person name="Pritham E.J."/>
            <person name="Rechtsteiner A."/>
            <person name="Rho M."/>
            <person name="Rogozin I.B."/>
            <person name="Sakarya O."/>
            <person name="Salamov A."/>
            <person name="Schaack S."/>
            <person name="Shapiro H."/>
            <person name="Shiga Y."/>
            <person name="Skalitzky C."/>
            <person name="Smith Z."/>
            <person name="Souvorov A."/>
            <person name="Sung W."/>
            <person name="Tang Z."/>
            <person name="Tsuchiya D."/>
            <person name="Tu H."/>
            <person name="Vos H."/>
            <person name="Wang M."/>
            <person name="Wolf Y.I."/>
            <person name="Yamagata H."/>
            <person name="Yamada T."/>
            <person name="Ye Y."/>
            <person name="Shaw J.R."/>
            <person name="Andrews J."/>
            <person name="Crease T.J."/>
            <person name="Tang H."/>
            <person name="Lucas S.M."/>
            <person name="Robertson H.M."/>
            <person name="Bork P."/>
            <person name="Koonin E.V."/>
            <person name="Zdobnov E.M."/>
            <person name="Grigoriev I.V."/>
            <person name="Lynch M."/>
            <person name="Boore J.L."/>
        </authorList>
    </citation>
    <scope>NUCLEOTIDE SEQUENCE [LARGE SCALE GENOMIC DNA]</scope>
</reference>
<dbReference type="Proteomes" id="UP000000305">
    <property type="component" value="Unassembled WGS sequence"/>
</dbReference>